<proteinExistence type="inferred from homology"/>
<evidence type="ECO:0000313" key="9">
    <source>
        <dbReference type="EMBL" id="NGO06312.1"/>
    </source>
</evidence>
<evidence type="ECO:0000256" key="4">
    <source>
        <dbReference type="ARBA" id="ARBA00022833"/>
    </source>
</evidence>
<evidence type="ECO:0000259" key="8">
    <source>
        <dbReference type="Pfam" id="PF01435"/>
    </source>
</evidence>
<keyword evidence="2" id="KW-0479">Metal-binding</keyword>
<keyword evidence="3 6" id="KW-0378">Hydrolase</keyword>
<dbReference type="GO" id="GO:0004222">
    <property type="term" value="F:metalloendopeptidase activity"/>
    <property type="evidence" value="ECO:0007669"/>
    <property type="project" value="InterPro"/>
</dbReference>
<keyword evidence="1 6" id="KW-0645">Protease</keyword>
<keyword evidence="7" id="KW-0472">Membrane</keyword>
<sequence>MITAAAPAGYAVVVGAVIPYFLVRARWPHRLPAIAVLTWQGLSLTFVMATALALYHLALADHHVHDGLIGLLSACGLAPHMSPGEATSGGLTPADTAVLPASVAVVLLPMGWLVCTAWSARRQRRRHADMLTMIGVQAPEYGATVVEYAVPAVYCLPGRRCRIVVTRGALEALTDAQVRAVVEHEKAHIRGRHHLLHVATRAFARAFPGLPLARHAAEQTALLLEMIADDKALRFHSRDALATALCEVAAGRAPQPALGAGGPGTLIRLHRILTPEAKPHAATRLGLAVASVTTPFLPLLLTCCLL</sequence>
<comment type="caution">
    <text evidence="9">The sequence shown here is derived from an EMBL/GenBank/DDBJ whole genome shotgun (WGS) entry which is preliminary data.</text>
</comment>
<comment type="cofactor">
    <cofactor evidence="6">
        <name>Zn(2+)</name>
        <dbReference type="ChEBI" id="CHEBI:29105"/>
    </cofactor>
    <text evidence="6">Binds 1 zinc ion per subunit.</text>
</comment>
<dbReference type="PANTHER" id="PTHR34978:SF3">
    <property type="entry name" value="SLR0241 PROTEIN"/>
    <property type="match status" value="1"/>
</dbReference>
<evidence type="ECO:0000256" key="3">
    <source>
        <dbReference type="ARBA" id="ARBA00022801"/>
    </source>
</evidence>
<gene>
    <name evidence="9" type="ORF">G5C60_01075</name>
</gene>
<comment type="similarity">
    <text evidence="6">Belongs to the peptidase M48 family.</text>
</comment>
<dbReference type="Gene3D" id="3.30.2010.10">
    <property type="entry name" value="Metalloproteases ('zincins'), catalytic domain"/>
    <property type="match status" value="1"/>
</dbReference>
<feature type="transmembrane region" description="Helical" evidence="7">
    <location>
        <begin position="97"/>
        <end position="120"/>
    </location>
</feature>
<dbReference type="Pfam" id="PF01435">
    <property type="entry name" value="Peptidase_M48"/>
    <property type="match status" value="1"/>
</dbReference>
<feature type="transmembrane region" description="Helical" evidence="7">
    <location>
        <begin position="35"/>
        <end position="58"/>
    </location>
</feature>
<dbReference type="EMBL" id="JAAKZY010000002">
    <property type="protein sequence ID" value="NGO06312.1"/>
    <property type="molecule type" value="Genomic_DNA"/>
</dbReference>
<feature type="domain" description="Peptidase M48" evidence="8">
    <location>
        <begin position="123"/>
        <end position="200"/>
    </location>
</feature>
<name>A0A6G4UX14_9ACTN</name>
<dbReference type="CDD" id="cd07326">
    <property type="entry name" value="M56_BlaR1_MecR1_like"/>
    <property type="match status" value="1"/>
</dbReference>
<accession>A0A6G4UX14</accession>
<dbReference type="GO" id="GO:0006508">
    <property type="term" value="P:proteolysis"/>
    <property type="evidence" value="ECO:0007669"/>
    <property type="project" value="UniProtKB-KW"/>
</dbReference>
<dbReference type="PANTHER" id="PTHR34978">
    <property type="entry name" value="POSSIBLE SENSOR-TRANSDUCER PROTEIN BLAR"/>
    <property type="match status" value="1"/>
</dbReference>
<keyword evidence="5 6" id="KW-0482">Metalloprotease</keyword>
<evidence type="ECO:0000313" key="10">
    <source>
        <dbReference type="Proteomes" id="UP000472335"/>
    </source>
</evidence>
<keyword evidence="4 6" id="KW-0862">Zinc</keyword>
<dbReference type="InterPro" id="IPR052173">
    <property type="entry name" value="Beta-lactam_resp_regulator"/>
</dbReference>
<feature type="transmembrane region" description="Helical" evidence="7">
    <location>
        <begin position="6"/>
        <end position="23"/>
    </location>
</feature>
<keyword evidence="7" id="KW-1133">Transmembrane helix</keyword>
<evidence type="ECO:0000256" key="7">
    <source>
        <dbReference type="SAM" id="Phobius"/>
    </source>
</evidence>
<evidence type="ECO:0000256" key="5">
    <source>
        <dbReference type="ARBA" id="ARBA00023049"/>
    </source>
</evidence>
<organism evidence="9 10">
    <name type="scientific">Streptomyces scabichelini</name>
    <dbReference type="NCBI Taxonomy" id="2711217"/>
    <lineage>
        <taxon>Bacteria</taxon>
        <taxon>Bacillati</taxon>
        <taxon>Actinomycetota</taxon>
        <taxon>Actinomycetes</taxon>
        <taxon>Kitasatosporales</taxon>
        <taxon>Streptomycetaceae</taxon>
        <taxon>Streptomyces</taxon>
    </lineage>
</organism>
<dbReference type="AlphaFoldDB" id="A0A6G4UX14"/>
<evidence type="ECO:0000256" key="6">
    <source>
        <dbReference type="RuleBase" id="RU003983"/>
    </source>
</evidence>
<protein>
    <submittedName>
        <fullName evidence="9">M56 family metallopeptidase</fullName>
    </submittedName>
</protein>
<evidence type="ECO:0000256" key="1">
    <source>
        <dbReference type="ARBA" id="ARBA00022670"/>
    </source>
</evidence>
<keyword evidence="10" id="KW-1185">Reference proteome</keyword>
<keyword evidence="7" id="KW-0812">Transmembrane</keyword>
<dbReference type="GO" id="GO:0046872">
    <property type="term" value="F:metal ion binding"/>
    <property type="evidence" value="ECO:0007669"/>
    <property type="project" value="UniProtKB-KW"/>
</dbReference>
<dbReference type="RefSeq" id="WP_165254232.1">
    <property type="nucleotide sequence ID" value="NZ_JAAKZY010000002.1"/>
</dbReference>
<dbReference type="Proteomes" id="UP000472335">
    <property type="component" value="Unassembled WGS sequence"/>
</dbReference>
<dbReference type="InterPro" id="IPR001915">
    <property type="entry name" value="Peptidase_M48"/>
</dbReference>
<evidence type="ECO:0000256" key="2">
    <source>
        <dbReference type="ARBA" id="ARBA00022723"/>
    </source>
</evidence>
<reference evidence="9 10" key="1">
    <citation type="submission" date="2020-02" db="EMBL/GenBank/DDBJ databases">
        <title>Whole-genome analyses of novel actinobacteria.</title>
        <authorList>
            <person name="Sahin N."/>
            <person name="Gencbay T."/>
        </authorList>
    </citation>
    <scope>NUCLEOTIDE SEQUENCE [LARGE SCALE GENOMIC DNA]</scope>
    <source>
        <strain evidence="9 10">HC44</strain>
    </source>
</reference>